<dbReference type="STRING" id="937777.Deipe_1965"/>
<protein>
    <submittedName>
        <fullName evidence="2">Uncharacterized protein</fullName>
    </submittedName>
</protein>
<dbReference type="Proteomes" id="UP000010467">
    <property type="component" value="Chromosome"/>
</dbReference>
<accession>L0A0Q1</accession>
<proteinExistence type="predicted"/>
<organism evidence="2 3">
    <name type="scientific">Deinococcus peraridilitoris (strain DSM 19664 / LMG 22246 / CIP 109416 / KR-200)</name>
    <dbReference type="NCBI Taxonomy" id="937777"/>
    <lineage>
        <taxon>Bacteria</taxon>
        <taxon>Thermotogati</taxon>
        <taxon>Deinococcota</taxon>
        <taxon>Deinococci</taxon>
        <taxon>Deinococcales</taxon>
        <taxon>Deinococcaceae</taxon>
        <taxon>Deinococcus</taxon>
    </lineage>
</organism>
<evidence type="ECO:0000256" key="1">
    <source>
        <dbReference type="SAM" id="MobiDB-lite"/>
    </source>
</evidence>
<sequence length="146" mass="16758">MALRKLSDQVQQLSNPQRSDAFVKMFRSAVREGRFDAAYVPERFTLPKQYARRGGDDRYSKDSKEMIFEVTPAFEHWFDSINQDLSSGRRAARVKPSLEAFESGELDFKALAEETRRKMDASYKKGQSLGKSRSKARPKKKTAAKK</sequence>
<dbReference type="KEGG" id="dpd:Deipe_1965"/>
<evidence type="ECO:0000313" key="3">
    <source>
        <dbReference type="Proteomes" id="UP000010467"/>
    </source>
</evidence>
<reference evidence="3" key="1">
    <citation type="submission" date="2012-03" db="EMBL/GenBank/DDBJ databases">
        <title>Complete sequence of chromosome of Deinococcus peraridilitoris DSM 19664.</title>
        <authorList>
            <person name="Lucas S."/>
            <person name="Copeland A."/>
            <person name="Lapidus A."/>
            <person name="Glavina del Rio T."/>
            <person name="Dalin E."/>
            <person name="Tice H."/>
            <person name="Bruce D."/>
            <person name="Goodwin L."/>
            <person name="Pitluck S."/>
            <person name="Peters L."/>
            <person name="Mikhailova N."/>
            <person name="Lu M."/>
            <person name="Kyrpides N."/>
            <person name="Mavromatis K."/>
            <person name="Ivanova N."/>
            <person name="Brettin T."/>
            <person name="Detter J.C."/>
            <person name="Han C."/>
            <person name="Larimer F."/>
            <person name="Land M."/>
            <person name="Hauser L."/>
            <person name="Markowitz V."/>
            <person name="Cheng J.-F."/>
            <person name="Hugenholtz P."/>
            <person name="Woyke T."/>
            <person name="Wu D."/>
            <person name="Pukall R."/>
            <person name="Steenblock K."/>
            <person name="Brambilla E."/>
            <person name="Klenk H.-P."/>
            <person name="Eisen J.A."/>
        </authorList>
    </citation>
    <scope>NUCLEOTIDE SEQUENCE [LARGE SCALE GENOMIC DNA]</scope>
    <source>
        <strain evidence="3">DSM 19664 / LMG 22246 / CIP 109416 / KR-200</strain>
    </source>
</reference>
<name>L0A0Q1_DEIPD</name>
<gene>
    <name evidence="2" type="ordered locus">Deipe_1965</name>
</gene>
<dbReference type="RefSeq" id="WP_015235773.1">
    <property type="nucleotide sequence ID" value="NC_019793.1"/>
</dbReference>
<dbReference type="AlphaFoldDB" id="L0A0Q1"/>
<keyword evidence="3" id="KW-1185">Reference proteome</keyword>
<feature type="compositionally biased region" description="Basic residues" evidence="1">
    <location>
        <begin position="132"/>
        <end position="146"/>
    </location>
</feature>
<evidence type="ECO:0000313" key="2">
    <source>
        <dbReference type="EMBL" id="AFZ67468.1"/>
    </source>
</evidence>
<dbReference type="HOGENOM" id="CLU_1841848_0_0_0"/>
<dbReference type="OrthoDB" id="73423at2"/>
<dbReference type="EMBL" id="CP003382">
    <property type="protein sequence ID" value="AFZ67468.1"/>
    <property type="molecule type" value="Genomic_DNA"/>
</dbReference>
<feature type="region of interest" description="Disordered" evidence="1">
    <location>
        <begin position="119"/>
        <end position="146"/>
    </location>
</feature>
<dbReference type="PATRIC" id="fig|937777.3.peg.1969"/>